<dbReference type="InterPro" id="IPR003374">
    <property type="entry name" value="ApbE-like_sf"/>
</dbReference>
<name>A0A6J6JUM8_9ZZZZ</name>
<evidence type="ECO:0000256" key="8">
    <source>
        <dbReference type="ARBA" id="ARBA00022842"/>
    </source>
</evidence>
<keyword evidence="4" id="KW-0285">Flavoprotein</keyword>
<dbReference type="SUPFAM" id="SSF143631">
    <property type="entry name" value="ApbE-like"/>
    <property type="match status" value="1"/>
</dbReference>
<sequence length="257" mass="27933">MRVERFIQTWGTVIAVDAAAPHVNEAALNIAIDKVALFFHHVDDVFSTYKESSEVSRLRRGEIDLHECHEDLRHIWQLCTEAKDLTLGAFDPWAAIGGFDPSGIVKGWAAHCAADMLVTDGVVHVLINAAGDLVLRGGDLSDDGIVRPWPVGISDPDDVDQIVKSFAITDGAVATSGDYERGEHIRDPRNGMAALGAKSVSVVGPDGGLADALATAVMVDGIDAQRWVVREELREYSFYVINRHEGTAWLYGPNKGY</sequence>
<keyword evidence="7" id="KW-0274">FAD</keyword>
<evidence type="ECO:0000256" key="4">
    <source>
        <dbReference type="ARBA" id="ARBA00022630"/>
    </source>
</evidence>
<dbReference type="EC" id="2.7.1.180" evidence="2"/>
<dbReference type="Gene3D" id="3.10.520.10">
    <property type="entry name" value="ApbE-like domains"/>
    <property type="match status" value="2"/>
</dbReference>
<reference evidence="11" key="1">
    <citation type="submission" date="2020-05" db="EMBL/GenBank/DDBJ databases">
        <authorList>
            <person name="Chiriac C."/>
            <person name="Salcher M."/>
            <person name="Ghai R."/>
            <person name="Kavagutti S V."/>
        </authorList>
    </citation>
    <scope>NUCLEOTIDE SEQUENCE</scope>
</reference>
<dbReference type="InterPro" id="IPR024932">
    <property type="entry name" value="ApbE"/>
</dbReference>
<keyword evidence="8" id="KW-0460">Magnesium</keyword>
<keyword evidence="6" id="KW-0479">Metal-binding</keyword>
<keyword evidence="5" id="KW-0808">Transferase</keyword>
<dbReference type="GO" id="GO:0016740">
    <property type="term" value="F:transferase activity"/>
    <property type="evidence" value="ECO:0007669"/>
    <property type="project" value="UniProtKB-KW"/>
</dbReference>
<dbReference type="AlphaFoldDB" id="A0A6J6JUM8"/>
<dbReference type="PANTHER" id="PTHR30040">
    <property type="entry name" value="THIAMINE BIOSYNTHESIS LIPOPROTEIN APBE"/>
    <property type="match status" value="1"/>
</dbReference>
<gene>
    <name evidence="11" type="ORF">UFOPK2155_00550</name>
</gene>
<evidence type="ECO:0000256" key="10">
    <source>
        <dbReference type="ARBA" id="ARBA00048540"/>
    </source>
</evidence>
<comment type="cofactor">
    <cofactor evidence="1">
        <name>Mg(2+)</name>
        <dbReference type="ChEBI" id="CHEBI:18420"/>
    </cofactor>
</comment>
<evidence type="ECO:0000256" key="5">
    <source>
        <dbReference type="ARBA" id="ARBA00022679"/>
    </source>
</evidence>
<proteinExistence type="predicted"/>
<dbReference type="GO" id="GO:0046872">
    <property type="term" value="F:metal ion binding"/>
    <property type="evidence" value="ECO:0007669"/>
    <property type="project" value="UniProtKB-KW"/>
</dbReference>
<evidence type="ECO:0000256" key="7">
    <source>
        <dbReference type="ARBA" id="ARBA00022827"/>
    </source>
</evidence>
<protein>
    <recommendedName>
        <fullName evidence="3">FAD:protein FMN transferase</fullName>
        <ecNumber evidence="2">2.7.1.180</ecNumber>
    </recommendedName>
    <alternativeName>
        <fullName evidence="9">Flavin transferase</fullName>
    </alternativeName>
</protein>
<evidence type="ECO:0000256" key="3">
    <source>
        <dbReference type="ARBA" id="ARBA00016337"/>
    </source>
</evidence>
<accession>A0A6J6JUM8</accession>
<evidence type="ECO:0000256" key="6">
    <source>
        <dbReference type="ARBA" id="ARBA00022723"/>
    </source>
</evidence>
<evidence type="ECO:0000256" key="1">
    <source>
        <dbReference type="ARBA" id="ARBA00001946"/>
    </source>
</evidence>
<organism evidence="11">
    <name type="scientific">freshwater metagenome</name>
    <dbReference type="NCBI Taxonomy" id="449393"/>
    <lineage>
        <taxon>unclassified sequences</taxon>
        <taxon>metagenomes</taxon>
        <taxon>ecological metagenomes</taxon>
    </lineage>
</organism>
<comment type="catalytic activity">
    <reaction evidence="10">
        <text>L-threonyl-[protein] + FAD = FMN-L-threonyl-[protein] + AMP + H(+)</text>
        <dbReference type="Rhea" id="RHEA:36847"/>
        <dbReference type="Rhea" id="RHEA-COMP:11060"/>
        <dbReference type="Rhea" id="RHEA-COMP:11061"/>
        <dbReference type="ChEBI" id="CHEBI:15378"/>
        <dbReference type="ChEBI" id="CHEBI:30013"/>
        <dbReference type="ChEBI" id="CHEBI:57692"/>
        <dbReference type="ChEBI" id="CHEBI:74257"/>
        <dbReference type="ChEBI" id="CHEBI:456215"/>
        <dbReference type="EC" id="2.7.1.180"/>
    </reaction>
</comment>
<evidence type="ECO:0000256" key="2">
    <source>
        <dbReference type="ARBA" id="ARBA00011955"/>
    </source>
</evidence>
<dbReference type="Pfam" id="PF02424">
    <property type="entry name" value="ApbE"/>
    <property type="match status" value="2"/>
</dbReference>
<evidence type="ECO:0000256" key="9">
    <source>
        <dbReference type="ARBA" id="ARBA00031306"/>
    </source>
</evidence>
<dbReference type="EMBL" id="CAEZVX010000061">
    <property type="protein sequence ID" value="CAB4641027.1"/>
    <property type="molecule type" value="Genomic_DNA"/>
</dbReference>
<dbReference type="PANTHER" id="PTHR30040:SF2">
    <property type="entry name" value="FAD:PROTEIN FMN TRANSFERASE"/>
    <property type="match status" value="1"/>
</dbReference>
<evidence type="ECO:0000313" key="11">
    <source>
        <dbReference type="EMBL" id="CAB4641027.1"/>
    </source>
</evidence>